<gene>
    <name evidence="3" type="ORF">KYE46_09385</name>
</gene>
<dbReference type="Proteomes" id="UP000825009">
    <property type="component" value="Chromosome"/>
</dbReference>
<feature type="transmembrane region" description="Helical" evidence="1">
    <location>
        <begin position="21"/>
        <end position="44"/>
    </location>
</feature>
<evidence type="ECO:0000313" key="3">
    <source>
        <dbReference type="EMBL" id="QXT38167.1"/>
    </source>
</evidence>
<dbReference type="KEGG" id="gce:KYE46_09385"/>
<keyword evidence="4" id="KW-1185">Reference proteome</keyword>
<protein>
    <submittedName>
        <fullName evidence="3">Pilus assembly protein</fullName>
    </submittedName>
</protein>
<keyword evidence="1" id="KW-0812">Transmembrane</keyword>
<feature type="domain" description="TadE-like" evidence="2">
    <location>
        <begin position="17"/>
        <end position="59"/>
    </location>
</feature>
<dbReference type="EMBL" id="CP079194">
    <property type="protein sequence ID" value="QXT38167.1"/>
    <property type="molecule type" value="Genomic_DNA"/>
</dbReference>
<evidence type="ECO:0000256" key="1">
    <source>
        <dbReference type="SAM" id="Phobius"/>
    </source>
</evidence>
<dbReference type="RefSeq" id="WP_219000364.1">
    <property type="nucleotide sequence ID" value="NZ_CP079194.1"/>
</dbReference>
<keyword evidence="1" id="KW-1133">Transmembrane helix</keyword>
<evidence type="ECO:0000259" key="2">
    <source>
        <dbReference type="Pfam" id="PF07811"/>
    </source>
</evidence>
<dbReference type="InterPro" id="IPR012495">
    <property type="entry name" value="TadE-like_dom"/>
</dbReference>
<evidence type="ECO:0000313" key="4">
    <source>
        <dbReference type="Proteomes" id="UP000825009"/>
    </source>
</evidence>
<organism evidence="3 4">
    <name type="scientific">Gymnodinialimonas ceratoperidinii</name>
    <dbReference type="NCBI Taxonomy" id="2856823"/>
    <lineage>
        <taxon>Bacteria</taxon>
        <taxon>Pseudomonadati</taxon>
        <taxon>Pseudomonadota</taxon>
        <taxon>Alphaproteobacteria</taxon>
        <taxon>Rhodobacterales</taxon>
        <taxon>Paracoccaceae</taxon>
        <taxon>Gymnodinialimonas</taxon>
    </lineage>
</organism>
<dbReference type="AlphaFoldDB" id="A0A8F6YBG8"/>
<sequence>MTKLITPLRHFTRRENGAVAIEFVLLAPLLFGLLFGIVVIGYAMALSHSVQQLAGSSARASVAGITTDERRELAQAYLDNASANYPLLVQSSIAPTVAVASSPSANIRVDVRYAIDGSIVDLASGILGIEMTHLEGSAYLAY</sequence>
<dbReference type="Pfam" id="PF07811">
    <property type="entry name" value="TadE"/>
    <property type="match status" value="1"/>
</dbReference>
<name>A0A8F6YBG8_9RHOB</name>
<keyword evidence="1" id="KW-0472">Membrane</keyword>
<accession>A0A8F6YBG8</accession>
<reference evidence="3 4" key="1">
    <citation type="submission" date="2021-07" db="EMBL/GenBank/DDBJ databases">
        <title>A novel Jannaschia species isolated from marine dinoflagellate Ceratoperidinium margalefii.</title>
        <authorList>
            <person name="Jiang Y."/>
            <person name="Li Z."/>
        </authorList>
    </citation>
    <scope>NUCLEOTIDE SEQUENCE [LARGE SCALE GENOMIC DNA]</scope>
    <source>
        <strain evidence="3 4">J12C1-MA-4</strain>
    </source>
</reference>
<proteinExistence type="predicted"/>